<gene>
    <name evidence="10" type="ORF">GS601_14385</name>
</gene>
<dbReference type="InterPro" id="IPR006058">
    <property type="entry name" value="2Fe2S_fd_BS"/>
</dbReference>
<protein>
    <submittedName>
        <fullName evidence="10">2Fe-2S iron-sulfur cluster binding domain-containing protein</fullName>
    </submittedName>
</protein>
<accession>A0A8J8CNI4</accession>
<dbReference type="PANTHER" id="PTHR43112:SF3">
    <property type="entry name" value="FERREDOXIN-2, CHLOROPLASTIC"/>
    <property type="match status" value="1"/>
</dbReference>
<sequence length="120" mass="13168">MAVYQVRFINPDLGLDQTIAVPDDEYILDMADAIGIRLPSGCQQGACSVCAAKLVEGEVDQSEQSFLRPQELEAGYVVTCVAYPRSDCTLLTHQEQVLYQSSLYYKNAGNLASDDEELAL</sequence>
<evidence type="ECO:0000256" key="5">
    <source>
        <dbReference type="ARBA" id="ARBA00022982"/>
    </source>
</evidence>
<dbReference type="GO" id="GO:0051537">
    <property type="term" value="F:2 iron, 2 sulfur cluster binding"/>
    <property type="evidence" value="ECO:0007669"/>
    <property type="project" value="UniProtKB-KW"/>
</dbReference>
<dbReference type="PANTHER" id="PTHR43112">
    <property type="entry name" value="FERREDOXIN"/>
    <property type="match status" value="1"/>
</dbReference>
<keyword evidence="4" id="KW-0479">Metal-binding</keyword>
<evidence type="ECO:0000256" key="4">
    <source>
        <dbReference type="ARBA" id="ARBA00022723"/>
    </source>
</evidence>
<dbReference type="InterPro" id="IPR001041">
    <property type="entry name" value="2Fe-2S_ferredoxin-type"/>
</dbReference>
<evidence type="ECO:0000256" key="7">
    <source>
        <dbReference type="ARBA" id="ARBA00023014"/>
    </source>
</evidence>
<dbReference type="InterPro" id="IPR010241">
    <property type="entry name" value="Fd_pln"/>
</dbReference>
<comment type="cofactor">
    <cofactor evidence="8">
        <name>[2Fe-2S] cluster</name>
        <dbReference type="ChEBI" id="CHEBI:190135"/>
    </cofactor>
</comment>
<keyword evidence="2" id="KW-0813">Transport</keyword>
<evidence type="ECO:0000256" key="8">
    <source>
        <dbReference type="ARBA" id="ARBA00034078"/>
    </source>
</evidence>
<dbReference type="Proteomes" id="UP000646053">
    <property type="component" value="Unassembled WGS sequence"/>
</dbReference>
<feature type="domain" description="2Fe-2S ferredoxin-type" evidence="9">
    <location>
        <begin position="4"/>
        <end position="96"/>
    </location>
</feature>
<dbReference type="InterPro" id="IPR012675">
    <property type="entry name" value="Beta-grasp_dom_sf"/>
</dbReference>
<dbReference type="GO" id="GO:0009055">
    <property type="term" value="F:electron transfer activity"/>
    <property type="evidence" value="ECO:0007669"/>
    <property type="project" value="InterPro"/>
</dbReference>
<keyword evidence="7" id="KW-0411">Iron-sulfur</keyword>
<dbReference type="NCBIfam" id="TIGR02008">
    <property type="entry name" value="fdx_plant"/>
    <property type="match status" value="1"/>
</dbReference>
<proteinExistence type="inferred from homology"/>
<dbReference type="Gene3D" id="3.10.20.30">
    <property type="match status" value="1"/>
</dbReference>
<dbReference type="AlphaFoldDB" id="A0A8J8CNI4"/>
<dbReference type="SUPFAM" id="SSF54292">
    <property type="entry name" value="2Fe-2S ferredoxin-like"/>
    <property type="match status" value="1"/>
</dbReference>
<dbReference type="EMBL" id="WVIE01000016">
    <property type="protein sequence ID" value="NDJ18467.1"/>
    <property type="molecule type" value="Genomic_DNA"/>
</dbReference>
<keyword evidence="11" id="KW-1185">Reference proteome</keyword>
<comment type="similarity">
    <text evidence="1">Belongs to the 2Fe2S plant-type ferredoxin family.</text>
</comment>
<reference evidence="10" key="1">
    <citation type="submission" date="2019-12" db="EMBL/GenBank/DDBJ databases">
        <title>High-Quality draft genome sequences of three cyanobacteria isolated from the limestone walls of the Old Cathedral of Coimbra.</title>
        <authorList>
            <person name="Tiago I."/>
            <person name="Soares F."/>
            <person name="Portugal A."/>
        </authorList>
    </citation>
    <scope>NUCLEOTIDE SEQUENCE</scope>
    <source>
        <strain evidence="10">A</strain>
    </source>
</reference>
<dbReference type="CDD" id="cd00207">
    <property type="entry name" value="fer2"/>
    <property type="match status" value="1"/>
</dbReference>
<evidence type="ECO:0000256" key="1">
    <source>
        <dbReference type="ARBA" id="ARBA00007874"/>
    </source>
</evidence>
<dbReference type="InterPro" id="IPR036010">
    <property type="entry name" value="2Fe-2S_ferredoxin-like_sf"/>
</dbReference>
<evidence type="ECO:0000313" key="10">
    <source>
        <dbReference type="EMBL" id="NDJ18467.1"/>
    </source>
</evidence>
<evidence type="ECO:0000259" key="9">
    <source>
        <dbReference type="PROSITE" id="PS51085"/>
    </source>
</evidence>
<dbReference type="GO" id="GO:0046872">
    <property type="term" value="F:metal ion binding"/>
    <property type="evidence" value="ECO:0007669"/>
    <property type="project" value="UniProtKB-KW"/>
</dbReference>
<keyword evidence="3" id="KW-0001">2Fe-2S</keyword>
<organism evidence="10 11">
    <name type="scientific">Myxacorys almedinensis A</name>
    <dbReference type="NCBI Taxonomy" id="2690445"/>
    <lineage>
        <taxon>Bacteria</taxon>
        <taxon>Bacillati</taxon>
        <taxon>Cyanobacteriota</taxon>
        <taxon>Cyanophyceae</taxon>
        <taxon>Leptolyngbyales</taxon>
        <taxon>Leptolyngbyaceae</taxon>
        <taxon>Myxacorys</taxon>
        <taxon>Myxacorys almedinensis</taxon>
    </lineage>
</organism>
<dbReference type="PROSITE" id="PS00197">
    <property type="entry name" value="2FE2S_FER_1"/>
    <property type="match status" value="1"/>
</dbReference>
<keyword evidence="6" id="KW-0408">Iron</keyword>
<dbReference type="GO" id="GO:0022900">
    <property type="term" value="P:electron transport chain"/>
    <property type="evidence" value="ECO:0007669"/>
    <property type="project" value="InterPro"/>
</dbReference>
<evidence type="ECO:0000256" key="3">
    <source>
        <dbReference type="ARBA" id="ARBA00022714"/>
    </source>
</evidence>
<evidence type="ECO:0000256" key="6">
    <source>
        <dbReference type="ARBA" id="ARBA00023004"/>
    </source>
</evidence>
<dbReference type="Pfam" id="PF00111">
    <property type="entry name" value="Fer2"/>
    <property type="match status" value="1"/>
</dbReference>
<comment type="caution">
    <text evidence="10">The sequence shown here is derived from an EMBL/GenBank/DDBJ whole genome shotgun (WGS) entry which is preliminary data.</text>
</comment>
<dbReference type="PROSITE" id="PS51085">
    <property type="entry name" value="2FE2S_FER_2"/>
    <property type="match status" value="1"/>
</dbReference>
<name>A0A8J8CNI4_9CYAN</name>
<evidence type="ECO:0000313" key="11">
    <source>
        <dbReference type="Proteomes" id="UP000646053"/>
    </source>
</evidence>
<evidence type="ECO:0000256" key="2">
    <source>
        <dbReference type="ARBA" id="ARBA00022448"/>
    </source>
</evidence>
<keyword evidence="5" id="KW-0249">Electron transport</keyword>